<reference evidence="5 6" key="1">
    <citation type="submission" date="2019-07" db="EMBL/GenBank/DDBJ databases">
        <title>Genome sequencing of KACC 19320.</title>
        <authorList>
            <person name="Heo J."/>
            <person name="Kim S.-J."/>
            <person name="Kim J.-S."/>
            <person name="Hong S.-B."/>
            <person name="Kwon S.-W."/>
        </authorList>
    </citation>
    <scope>NUCLEOTIDE SEQUENCE [LARGE SCALE GENOMIC DNA]</scope>
    <source>
        <strain evidence="5 6">KACC 19320</strain>
    </source>
</reference>
<dbReference type="Proteomes" id="UP000315128">
    <property type="component" value="Chromosome"/>
</dbReference>
<dbReference type="OrthoDB" id="9787476at2"/>
<dbReference type="PANTHER" id="PTHR43046:SF14">
    <property type="entry name" value="MUTT_NUDIX FAMILY PROTEIN"/>
    <property type="match status" value="1"/>
</dbReference>
<accession>A0A514ZAW0</accession>
<dbReference type="AlphaFoldDB" id="A0A514ZAW0"/>
<comment type="cofactor">
    <cofactor evidence="1">
        <name>Mg(2+)</name>
        <dbReference type="ChEBI" id="CHEBI:18420"/>
    </cofactor>
</comment>
<dbReference type="PRINTS" id="PR00502">
    <property type="entry name" value="NUDIXFAMILY"/>
</dbReference>
<gene>
    <name evidence="5" type="ORF">FLP15_11745</name>
</gene>
<dbReference type="GO" id="GO:0016787">
    <property type="term" value="F:hydrolase activity"/>
    <property type="evidence" value="ECO:0007669"/>
    <property type="project" value="UniProtKB-KW"/>
</dbReference>
<comment type="similarity">
    <text evidence="3">Belongs to the Nudix hydrolase family.</text>
</comment>
<evidence type="ECO:0000313" key="6">
    <source>
        <dbReference type="Proteomes" id="UP000315128"/>
    </source>
</evidence>
<proteinExistence type="inferred from homology"/>
<organism evidence="5 6">
    <name type="scientific">Lactococcus protaetiae</name>
    <dbReference type="NCBI Taxonomy" id="2592653"/>
    <lineage>
        <taxon>Bacteria</taxon>
        <taxon>Bacillati</taxon>
        <taxon>Bacillota</taxon>
        <taxon>Bacilli</taxon>
        <taxon>Lactobacillales</taxon>
        <taxon>Streptococcaceae</taxon>
        <taxon>Lactococcus</taxon>
    </lineage>
</organism>
<dbReference type="InterPro" id="IPR015797">
    <property type="entry name" value="NUDIX_hydrolase-like_dom_sf"/>
</dbReference>
<evidence type="ECO:0000313" key="5">
    <source>
        <dbReference type="EMBL" id="QDK71718.1"/>
    </source>
</evidence>
<dbReference type="Gene3D" id="3.90.79.10">
    <property type="entry name" value="Nucleoside Triphosphate Pyrophosphohydrolase"/>
    <property type="match status" value="1"/>
</dbReference>
<dbReference type="PROSITE" id="PS51462">
    <property type="entry name" value="NUDIX"/>
    <property type="match status" value="1"/>
</dbReference>
<dbReference type="InterPro" id="IPR020084">
    <property type="entry name" value="NUDIX_hydrolase_CS"/>
</dbReference>
<feature type="domain" description="Nudix hydrolase" evidence="4">
    <location>
        <begin position="17"/>
        <end position="149"/>
    </location>
</feature>
<dbReference type="Pfam" id="PF00293">
    <property type="entry name" value="NUDIX"/>
    <property type="match status" value="1"/>
</dbReference>
<dbReference type="InterPro" id="IPR020476">
    <property type="entry name" value="Nudix_hydrolase"/>
</dbReference>
<dbReference type="PROSITE" id="PS00893">
    <property type="entry name" value="NUDIX_BOX"/>
    <property type="match status" value="1"/>
</dbReference>
<dbReference type="InterPro" id="IPR000086">
    <property type="entry name" value="NUDIX_hydrolase_dom"/>
</dbReference>
<dbReference type="KEGG" id="lack:FLP15_11745"/>
<sequence>MADYIRWLRSKVGHDKILTVAVVAFLRNEFGEVLLQKRMDSGLWDLPGGCLELDETFEEALYREVFEETGLHDFEIIQQFGTYNWGEFVYPNGDKVQPTDICYRCEVKKSVVDLTYHDDETQSLEWIDLTKFDLPLFNPKMQRAVEDYIKLEEL</sequence>
<evidence type="ECO:0000256" key="3">
    <source>
        <dbReference type="RuleBase" id="RU003476"/>
    </source>
</evidence>
<dbReference type="EMBL" id="CP041356">
    <property type="protein sequence ID" value="QDK71718.1"/>
    <property type="molecule type" value="Genomic_DNA"/>
</dbReference>
<evidence type="ECO:0000259" key="4">
    <source>
        <dbReference type="PROSITE" id="PS51462"/>
    </source>
</evidence>
<name>A0A514ZAW0_9LACT</name>
<dbReference type="SUPFAM" id="SSF55811">
    <property type="entry name" value="Nudix"/>
    <property type="match status" value="1"/>
</dbReference>
<dbReference type="PANTHER" id="PTHR43046">
    <property type="entry name" value="GDP-MANNOSE MANNOSYL HYDROLASE"/>
    <property type="match status" value="1"/>
</dbReference>
<evidence type="ECO:0000256" key="2">
    <source>
        <dbReference type="ARBA" id="ARBA00022801"/>
    </source>
</evidence>
<evidence type="ECO:0000256" key="1">
    <source>
        <dbReference type="ARBA" id="ARBA00001946"/>
    </source>
</evidence>
<keyword evidence="2 3" id="KW-0378">Hydrolase</keyword>
<keyword evidence="6" id="KW-1185">Reference proteome</keyword>
<dbReference type="RefSeq" id="WP_142767263.1">
    <property type="nucleotide sequence ID" value="NZ_CP041356.1"/>
</dbReference>
<protein>
    <submittedName>
        <fullName evidence="5">NUDIX domain-containing protein</fullName>
    </submittedName>
</protein>